<dbReference type="PANTHER" id="PTHR42849:SF1">
    <property type="entry name" value="N-ACETYLNEURAMINATE LYASE"/>
    <property type="match status" value="1"/>
</dbReference>
<evidence type="ECO:0000256" key="3">
    <source>
        <dbReference type="PIRNR" id="PIRNR001365"/>
    </source>
</evidence>
<dbReference type="RefSeq" id="WP_318066476.1">
    <property type="nucleotide sequence ID" value="NZ_JAWONS010000324.1"/>
</dbReference>
<dbReference type="SUPFAM" id="SSF51569">
    <property type="entry name" value="Aldolase"/>
    <property type="match status" value="1"/>
</dbReference>
<comment type="caution">
    <text evidence="4">The sequence shown here is derived from an EMBL/GenBank/DDBJ whole genome shotgun (WGS) entry which is preliminary data.</text>
</comment>
<gene>
    <name evidence="4" type="ORF">RZO55_22250</name>
</gene>
<dbReference type="CDD" id="cd00408">
    <property type="entry name" value="DHDPS-like"/>
    <property type="match status" value="1"/>
</dbReference>
<evidence type="ECO:0000256" key="1">
    <source>
        <dbReference type="ARBA" id="ARBA00023239"/>
    </source>
</evidence>
<keyword evidence="1 3" id="KW-0456">Lyase</keyword>
<dbReference type="PRINTS" id="PR00146">
    <property type="entry name" value="DHPICSNTHASE"/>
</dbReference>
<evidence type="ECO:0000313" key="5">
    <source>
        <dbReference type="Proteomes" id="UP001276854"/>
    </source>
</evidence>
<name>A0ABU4GTK4_9CLOT</name>
<dbReference type="Gene3D" id="3.20.20.70">
    <property type="entry name" value="Aldolase class I"/>
    <property type="match status" value="1"/>
</dbReference>
<dbReference type="Proteomes" id="UP001276854">
    <property type="component" value="Unassembled WGS sequence"/>
</dbReference>
<dbReference type="PROSITE" id="PS00665">
    <property type="entry name" value="DHDPS_1"/>
    <property type="match status" value="1"/>
</dbReference>
<evidence type="ECO:0000313" key="4">
    <source>
        <dbReference type="EMBL" id="MDW2800295.1"/>
    </source>
</evidence>
<comment type="similarity">
    <text evidence="3">Belongs to the DapA family.</text>
</comment>
<organism evidence="4 5">
    <name type="scientific">Clostridium boliviensis</name>
    <dbReference type="NCBI Taxonomy" id="318465"/>
    <lineage>
        <taxon>Bacteria</taxon>
        <taxon>Bacillati</taxon>
        <taxon>Bacillota</taxon>
        <taxon>Clostridia</taxon>
        <taxon>Eubacteriales</taxon>
        <taxon>Clostridiaceae</taxon>
        <taxon>Clostridium</taxon>
    </lineage>
</organism>
<dbReference type="Pfam" id="PF00701">
    <property type="entry name" value="DHDPS"/>
    <property type="match status" value="1"/>
</dbReference>
<dbReference type="PROSITE" id="PS00666">
    <property type="entry name" value="DHDPS_2"/>
    <property type="match status" value="1"/>
</dbReference>
<dbReference type="PIRSF" id="PIRSF001365">
    <property type="entry name" value="DHDPS"/>
    <property type="match status" value="1"/>
</dbReference>
<dbReference type="PANTHER" id="PTHR42849">
    <property type="entry name" value="N-ACETYLNEURAMINATE LYASE"/>
    <property type="match status" value="1"/>
</dbReference>
<protein>
    <submittedName>
        <fullName evidence="4">Dihydrodipicolinate synthase family protein</fullName>
    </submittedName>
</protein>
<sequence>MYKIITPVVTVFDRDEKPDYEANKKVIDFLVQGGVDGILVLGSTGEFTGLSQKEKSDFFHFYADYTNQRVELYAGTGSTNFKETVELSNEIYSMGYVAPMVIGPYYYGLDQEKLFIFYDTLAKSLNGDLYVYNFPARTGHSIAPETIKKLLQQNKNIVGLKDSVTEPNHTNLICRAADRHPFLSYSGFDDQFLYNISSGGNGCIGGLSNIVPEIWSDLAAAANRKDFERSIKLENLIHQLMPLYDMDSNFSLLFKKLMIKRGVEISPQAIFPFNQMNEETYCRAAELMDRVIAQYRDFVRVDI</sequence>
<evidence type="ECO:0000256" key="2">
    <source>
        <dbReference type="ARBA" id="ARBA00023270"/>
    </source>
</evidence>
<dbReference type="InterPro" id="IPR020625">
    <property type="entry name" value="Schiff_base-form_aldolases_AS"/>
</dbReference>
<keyword evidence="5" id="KW-1185">Reference proteome</keyword>
<dbReference type="InterPro" id="IPR020624">
    <property type="entry name" value="Schiff_base-form_aldolases_CS"/>
</dbReference>
<accession>A0ABU4GTK4</accession>
<dbReference type="EMBL" id="JAWONS010000324">
    <property type="protein sequence ID" value="MDW2800295.1"/>
    <property type="molecule type" value="Genomic_DNA"/>
</dbReference>
<keyword evidence="2" id="KW-0704">Schiff base</keyword>
<proteinExistence type="inferred from homology"/>
<reference evidence="4 5" key="1">
    <citation type="submission" date="2023-10" db="EMBL/GenBank/DDBJ databases">
        <title>A novel Glycoside Hydrolase 43-Like Enzyme from Clostrdium boliviensis is an Endo-xylanase, and a Candidate for Xylooligosaccharides Production from Different Xylan Substrates.</title>
        <authorList>
            <person name="Alvarez M.T."/>
            <person name="Rocabado-Villegas L.R."/>
            <person name="Salas-Veizaga D.M."/>
            <person name="Linares-Pasten J.A."/>
            <person name="Gudmundsdottir E.E."/>
            <person name="Hreggvidsson G.O."/>
            <person name="Adlercreutz P."/>
            <person name="Nordberg Karlsson E."/>
        </authorList>
    </citation>
    <scope>NUCLEOTIDE SEQUENCE [LARGE SCALE GENOMIC DNA]</scope>
    <source>
        <strain evidence="4 5">E-1</strain>
    </source>
</reference>
<dbReference type="InterPro" id="IPR002220">
    <property type="entry name" value="DapA-like"/>
</dbReference>
<dbReference type="InterPro" id="IPR013785">
    <property type="entry name" value="Aldolase_TIM"/>
</dbReference>
<dbReference type="SMART" id="SM01130">
    <property type="entry name" value="DHDPS"/>
    <property type="match status" value="1"/>
</dbReference>